<feature type="compositionally biased region" description="Polar residues" evidence="1">
    <location>
        <begin position="293"/>
        <end position="307"/>
    </location>
</feature>
<proteinExistence type="predicted"/>
<feature type="domain" description="Myb-like" evidence="2">
    <location>
        <begin position="342"/>
        <end position="398"/>
    </location>
</feature>
<feature type="region of interest" description="Disordered" evidence="1">
    <location>
        <begin position="185"/>
        <end position="240"/>
    </location>
</feature>
<keyword evidence="4" id="KW-1185">Reference proteome</keyword>
<feature type="region of interest" description="Disordered" evidence="1">
    <location>
        <begin position="264"/>
        <end position="349"/>
    </location>
</feature>
<dbReference type="EMBL" id="JALJOR010000003">
    <property type="protein sequence ID" value="KAK9819888.1"/>
    <property type="molecule type" value="Genomic_DNA"/>
</dbReference>
<accession>A0AAW1QER5</accession>
<dbReference type="Proteomes" id="UP001489004">
    <property type="component" value="Unassembled WGS sequence"/>
</dbReference>
<dbReference type="AlphaFoldDB" id="A0AAW1QER5"/>
<organism evidence="3 4">
    <name type="scientific">[Myrmecia] bisecta</name>
    <dbReference type="NCBI Taxonomy" id="41462"/>
    <lineage>
        <taxon>Eukaryota</taxon>
        <taxon>Viridiplantae</taxon>
        <taxon>Chlorophyta</taxon>
        <taxon>core chlorophytes</taxon>
        <taxon>Trebouxiophyceae</taxon>
        <taxon>Trebouxiales</taxon>
        <taxon>Trebouxiaceae</taxon>
        <taxon>Myrmecia</taxon>
    </lineage>
</organism>
<evidence type="ECO:0000313" key="4">
    <source>
        <dbReference type="Proteomes" id="UP001489004"/>
    </source>
</evidence>
<protein>
    <recommendedName>
        <fullName evidence="2">Myb-like domain-containing protein</fullName>
    </recommendedName>
</protein>
<feature type="compositionally biased region" description="Polar residues" evidence="1">
    <location>
        <begin position="109"/>
        <end position="118"/>
    </location>
</feature>
<reference evidence="3 4" key="1">
    <citation type="journal article" date="2024" name="Nat. Commun.">
        <title>Phylogenomics reveals the evolutionary origins of lichenization in chlorophyte algae.</title>
        <authorList>
            <person name="Puginier C."/>
            <person name="Libourel C."/>
            <person name="Otte J."/>
            <person name="Skaloud P."/>
            <person name="Haon M."/>
            <person name="Grisel S."/>
            <person name="Petersen M."/>
            <person name="Berrin J.G."/>
            <person name="Delaux P.M."/>
            <person name="Dal Grande F."/>
            <person name="Keller J."/>
        </authorList>
    </citation>
    <scope>NUCLEOTIDE SEQUENCE [LARGE SCALE GENOMIC DNA]</scope>
    <source>
        <strain evidence="3 4">SAG 2043</strain>
    </source>
</reference>
<name>A0AAW1QER5_9CHLO</name>
<dbReference type="InterPro" id="IPR001005">
    <property type="entry name" value="SANT/Myb"/>
</dbReference>
<evidence type="ECO:0000313" key="3">
    <source>
        <dbReference type="EMBL" id="KAK9819888.1"/>
    </source>
</evidence>
<evidence type="ECO:0000256" key="1">
    <source>
        <dbReference type="SAM" id="MobiDB-lite"/>
    </source>
</evidence>
<sequence length="508" mass="54468">MPQPGPADPQTAALRGACWTFIRKVSAAAVDFNTEVETIQLGGPSQVMIGRSRSLDDATFALAVNSVVGSKRGRDGADIRLAESTAMHFQVPDSLRNQQEPALPKPHAQTASDSSNATGDPLLRTALGPARPDTTGSPPLQPRPSVRRRCTPESVADHSPHPLLRKHSSGINGLIEAIHILDGGADSAQQQSEPQQHDSDHGSTDAWTSGSDAEAIEAQAAAHAPEPSAAGTQNPHAHQSQPIAIPTRAGLHRRCFSLPSAAVATADEGGEEDDGHAWDAELPGVCDNDDQPGPSTHQPASQSQDSNAPHAAEPSSMGPSTPGAKGQRSARSRGRAAQPLPHDNSRLGSWTDSEKQALIALVQEWKPCGAADWERVADKLGRWSRGGASAERMYRTLTDPGYQKTTNKHGRRINPRQGTAMHVMATYALRQLPGMEGNLSQIADLITSNEEFAKELDWSPRPGTKTYPRWKDALVGCFKQGRYPHLVKTDRKLNGLNVYHLDESLIKS</sequence>
<comment type="caution">
    <text evidence="3">The sequence shown here is derived from an EMBL/GenBank/DDBJ whole genome shotgun (WGS) entry which is preliminary data.</text>
</comment>
<dbReference type="PROSITE" id="PS50090">
    <property type="entry name" value="MYB_LIKE"/>
    <property type="match status" value="1"/>
</dbReference>
<feature type="region of interest" description="Disordered" evidence="1">
    <location>
        <begin position="98"/>
        <end position="167"/>
    </location>
</feature>
<evidence type="ECO:0000259" key="2">
    <source>
        <dbReference type="PROSITE" id="PS50090"/>
    </source>
</evidence>
<feature type="compositionally biased region" description="Polar residues" evidence="1">
    <location>
        <begin position="231"/>
        <end position="240"/>
    </location>
</feature>
<feature type="compositionally biased region" description="Low complexity" evidence="1">
    <location>
        <begin position="216"/>
        <end position="230"/>
    </location>
</feature>
<gene>
    <name evidence="3" type="ORF">WJX72_003657</name>
</gene>